<comment type="caution">
    <text evidence="1">The sequence shown here is derived from an EMBL/GenBank/DDBJ whole genome shotgun (WGS) entry which is preliminary data.</text>
</comment>
<sequence>MQGIHKKRVISKVTVFICFLFIRLKSVRRFSACKITHSKRKWLFPVIKILLFPVKGRFLSVIKSILSVIKKGKEWG</sequence>
<name>E2NCG9_9BACE</name>
<reference evidence="1 2" key="2">
    <citation type="submission" date="2009-01" db="EMBL/GenBank/DDBJ databases">
        <title>Draft genome sequence of Bacteroides cellulosilyticus (DSM 14838).</title>
        <authorList>
            <person name="Sudarsanam P."/>
            <person name="Ley R."/>
            <person name="Guruge J."/>
            <person name="Turnbaugh P.J."/>
            <person name="Mahowald M."/>
            <person name="Liep D."/>
            <person name="Gordon J."/>
        </authorList>
    </citation>
    <scope>NUCLEOTIDE SEQUENCE [LARGE SCALE GENOMIC DNA]</scope>
    <source>
        <strain evidence="1 2">DSM 14838</strain>
    </source>
</reference>
<gene>
    <name evidence="1" type="ORF">BACCELL_01978</name>
</gene>
<dbReference type="AlphaFoldDB" id="E2NCG9"/>
<dbReference type="HOGENOM" id="CLU_2646785_0_0_10"/>
<dbReference type="Proteomes" id="UP000003711">
    <property type="component" value="Unassembled WGS sequence"/>
</dbReference>
<dbReference type="EMBL" id="ACCH01000154">
    <property type="protein sequence ID" value="EEF90383.1"/>
    <property type="molecule type" value="Genomic_DNA"/>
</dbReference>
<organism evidence="1 2">
    <name type="scientific">Bacteroides cellulosilyticus DSM 14838</name>
    <dbReference type="NCBI Taxonomy" id="537012"/>
    <lineage>
        <taxon>Bacteria</taxon>
        <taxon>Pseudomonadati</taxon>
        <taxon>Bacteroidota</taxon>
        <taxon>Bacteroidia</taxon>
        <taxon>Bacteroidales</taxon>
        <taxon>Bacteroidaceae</taxon>
        <taxon>Bacteroides</taxon>
    </lineage>
</organism>
<proteinExistence type="predicted"/>
<reference evidence="1 2" key="1">
    <citation type="submission" date="2008-12" db="EMBL/GenBank/DDBJ databases">
        <authorList>
            <person name="Fulton L."/>
            <person name="Clifton S."/>
            <person name="Fulton B."/>
            <person name="Xu J."/>
            <person name="Minx P."/>
            <person name="Pepin K.H."/>
            <person name="Johnson M."/>
            <person name="Bhonagiri V."/>
            <person name="Nash W.E."/>
            <person name="Mardis E.R."/>
            <person name="Wilson R.K."/>
        </authorList>
    </citation>
    <scope>NUCLEOTIDE SEQUENCE [LARGE SCALE GENOMIC DNA]</scope>
    <source>
        <strain evidence="1 2">DSM 14838</strain>
    </source>
</reference>
<protein>
    <submittedName>
        <fullName evidence="1">Uncharacterized protein</fullName>
    </submittedName>
</protein>
<evidence type="ECO:0000313" key="2">
    <source>
        <dbReference type="Proteomes" id="UP000003711"/>
    </source>
</evidence>
<accession>E2NCG9</accession>
<evidence type="ECO:0000313" key="1">
    <source>
        <dbReference type="EMBL" id="EEF90383.1"/>
    </source>
</evidence>